<dbReference type="AlphaFoldDB" id="A0AB39UEV7"/>
<dbReference type="InterPro" id="IPR012337">
    <property type="entry name" value="RNaseH-like_sf"/>
</dbReference>
<dbReference type="HAMAP" id="MF_00651">
    <property type="entry name" value="Nuclease_YqgF"/>
    <property type="match status" value="1"/>
</dbReference>
<comment type="similarity">
    <text evidence="5">Belongs to the YqgF HJR family.</text>
</comment>
<dbReference type="Pfam" id="PF03652">
    <property type="entry name" value="RuvX"/>
    <property type="match status" value="1"/>
</dbReference>
<dbReference type="GO" id="GO:0005829">
    <property type="term" value="C:cytosol"/>
    <property type="evidence" value="ECO:0007669"/>
    <property type="project" value="TreeGrafter"/>
</dbReference>
<evidence type="ECO:0000256" key="2">
    <source>
        <dbReference type="ARBA" id="ARBA00022517"/>
    </source>
</evidence>
<dbReference type="EMBL" id="CP129675">
    <property type="protein sequence ID" value="XDS47308.1"/>
    <property type="molecule type" value="Genomic_DNA"/>
</dbReference>
<feature type="domain" description="YqgF/RNase H-like" evidence="6">
    <location>
        <begin position="4"/>
        <end position="118"/>
    </location>
</feature>
<name>A0AB39UEV7_9BIFI</name>
<dbReference type="Gene3D" id="3.30.420.140">
    <property type="entry name" value="YqgF/RNase H-like domain"/>
    <property type="match status" value="1"/>
</dbReference>
<evidence type="ECO:0000313" key="9">
    <source>
        <dbReference type="EMBL" id="XDS51061.1"/>
    </source>
</evidence>
<keyword evidence="2 5" id="KW-0690">Ribosome biogenesis</keyword>
<keyword evidence="4 5" id="KW-0378">Hydrolase</keyword>
<keyword evidence="1 5" id="KW-0963">Cytoplasm</keyword>
<dbReference type="KEGG" id="bfk:QN062_02420"/>
<dbReference type="GO" id="GO:0000967">
    <property type="term" value="P:rRNA 5'-end processing"/>
    <property type="evidence" value="ECO:0007669"/>
    <property type="project" value="UniProtKB-UniRule"/>
</dbReference>
<evidence type="ECO:0000313" key="7">
    <source>
        <dbReference type="EMBL" id="XDS47308.1"/>
    </source>
</evidence>
<dbReference type="EMBL" id="CP129683">
    <property type="protein sequence ID" value="XDS51061.1"/>
    <property type="molecule type" value="Genomic_DNA"/>
</dbReference>
<comment type="function">
    <text evidence="5">Could be a nuclease involved in processing of the 5'-end of pre-16S rRNA.</text>
</comment>
<dbReference type="NCBIfam" id="TIGR00250">
    <property type="entry name" value="RNAse_H_YqgF"/>
    <property type="match status" value="1"/>
</dbReference>
<dbReference type="InterPro" id="IPR005227">
    <property type="entry name" value="YqgF"/>
</dbReference>
<dbReference type="CDD" id="cd16964">
    <property type="entry name" value="YqgF"/>
    <property type="match status" value="1"/>
</dbReference>
<dbReference type="GO" id="GO:0016788">
    <property type="term" value="F:hydrolase activity, acting on ester bonds"/>
    <property type="evidence" value="ECO:0007669"/>
    <property type="project" value="UniProtKB-UniRule"/>
</dbReference>
<dbReference type="RefSeq" id="WP_369342025.1">
    <property type="nucleotide sequence ID" value="NZ_CP129675.1"/>
</dbReference>
<accession>A0AB39UEV7</accession>
<keyword evidence="3 5" id="KW-0540">Nuclease</keyword>
<dbReference type="InterPro" id="IPR006641">
    <property type="entry name" value="YqgF/RNaseH-like_dom"/>
</dbReference>
<dbReference type="PANTHER" id="PTHR33317:SF4">
    <property type="entry name" value="POLYNUCLEOTIDYL TRANSFERASE, RIBONUCLEASE H-LIKE SUPERFAMILY PROTEIN"/>
    <property type="match status" value="1"/>
</dbReference>
<gene>
    <name evidence="7" type="primary">ruvX</name>
    <name evidence="9" type="ORF">QN062_02420</name>
    <name evidence="8" type="ORF">QN216_06420</name>
    <name evidence="7" type="ORF">QN217_04025</name>
</gene>
<dbReference type="PANTHER" id="PTHR33317">
    <property type="entry name" value="POLYNUCLEOTIDYL TRANSFERASE, RIBONUCLEASE H-LIKE SUPERFAMILY PROTEIN"/>
    <property type="match status" value="1"/>
</dbReference>
<dbReference type="SMART" id="SM00732">
    <property type="entry name" value="YqgFc"/>
    <property type="match status" value="1"/>
</dbReference>
<evidence type="ECO:0000256" key="1">
    <source>
        <dbReference type="ARBA" id="ARBA00022490"/>
    </source>
</evidence>
<evidence type="ECO:0000256" key="4">
    <source>
        <dbReference type="ARBA" id="ARBA00022801"/>
    </source>
</evidence>
<proteinExistence type="inferred from homology"/>
<reference evidence="7" key="1">
    <citation type="submission" date="2023-07" db="EMBL/GenBank/DDBJ databases">
        <title>Bifidobacterium aquikefiriaerophilum sp. nov. and Bifidobacterium eccum sp. nov., isolated from water kefir.</title>
        <authorList>
            <person name="Breselge S."/>
            <person name="Bellassi P."/>
            <person name="Barcenilla C."/>
            <person name="Alvarez-Ordonez A."/>
            <person name="Morelli L."/>
            <person name="Cotter P.D."/>
        </authorList>
    </citation>
    <scope>NUCLEOTIDE SEQUENCE</scope>
    <source>
        <strain evidence="9">WK012_4_13</strain>
        <strain evidence="8">WK013_4_14</strain>
        <strain evidence="7">WK048_4_13</strain>
    </source>
</reference>
<protein>
    <recommendedName>
        <fullName evidence="5">Putative pre-16S rRNA nuclease</fullName>
        <ecNumber evidence="5">3.1.-.-</ecNumber>
    </recommendedName>
</protein>
<dbReference type="SUPFAM" id="SSF53098">
    <property type="entry name" value="Ribonuclease H-like"/>
    <property type="match status" value="1"/>
</dbReference>
<dbReference type="InterPro" id="IPR037027">
    <property type="entry name" value="YqgF/RNaseH-like_dom_sf"/>
</dbReference>
<evidence type="ECO:0000256" key="5">
    <source>
        <dbReference type="HAMAP-Rule" id="MF_00651"/>
    </source>
</evidence>
<evidence type="ECO:0000259" key="6">
    <source>
        <dbReference type="SMART" id="SM00732"/>
    </source>
</evidence>
<sequence>MTNTVWLGVDLGNARVGLALSDPELTLAHPAGNVEVQHDSFEAIEQIIQVIEDNDVVRVIVGYPLLLDGTAGKSARKAARWVKAIRARIETLIDDDDFAVPQAPVIVLADERLTTVTAHAMLLEANVSSRAHRPRVDQQSAAIILQSAIDAETALHQQGVTCESQT</sequence>
<evidence type="ECO:0000256" key="3">
    <source>
        <dbReference type="ARBA" id="ARBA00022722"/>
    </source>
</evidence>
<comment type="subcellular location">
    <subcellularLocation>
        <location evidence="5">Cytoplasm</location>
    </subcellularLocation>
</comment>
<organism evidence="7">
    <name type="scientific">Bifidobacterium fermentum</name>
    <dbReference type="NCBI Taxonomy" id="3059035"/>
    <lineage>
        <taxon>Bacteria</taxon>
        <taxon>Bacillati</taxon>
        <taxon>Actinomycetota</taxon>
        <taxon>Actinomycetes</taxon>
        <taxon>Bifidobacteriales</taxon>
        <taxon>Bifidobacteriaceae</taxon>
        <taxon>Bifidobacterium</taxon>
    </lineage>
</organism>
<dbReference type="EMBL" id="CP129682">
    <property type="protein sequence ID" value="XDS47983.1"/>
    <property type="molecule type" value="Genomic_DNA"/>
</dbReference>
<evidence type="ECO:0000313" key="8">
    <source>
        <dbReference type="EMBL" id="XDS47983.1"/>
    </source>
</evidence>
<dbReference type="EC" id="3.1.-.-" evidence="5"/>
<dbReference type="GO" id="GO:0004518">
    <property type="term" value="F:nuclease activity"/>
    <property type="evidence" value="ECO:0007669"/>
    <property type="project" value="UniProtKB-KW"/>
</dbReference>